<comment type="caution">
    <text evidence="3">The sequence shown here is derived from an EMBL/GenBank/DDBJ whole genome shotgun (WGS) entry which is preliminary data.</text>
</comment>
<name>X0TIL6_9ZZZZ</name>
<organism evidence="3">
    <name type="scientific">marine sediment metagenome</name>
    <dbReference type="NCBI Taxonomy" id="412755"/>
    <lineage>
        <taxon>unclassified sequences</taxon>
        <taxon>metagenomes</taxon>
        <taxon>ecological metagenomes</taxon>
    </lineage>
</organism>
<dbReference type="PANTHER" id="PTHR43418:SF4">
    <property type="entry name" value="MULTIFUNCTIONAL TRYPTOPHAN BIOSYNTHESIS PROTEIN"/>
    <property type="match status" value="1"/>
</dbReference>
<dbReference type="GO" id="GO:0046820">
    <property type="term" value="F:4-amino-4-deoxychorismate synthase activity"/>
    <property type="evidence" value="ECO:0007669"/>
    <property type="project" value="TreeGrafter"/>
</dbReference>
<dbReference type="GO" id="GO:0000162">
    <property type="term" value="P:L-tryptophan biosynthetic process"/>
    <property type="evidence" value="ECO:0007669"/>
    <property type="project" value="TreeGrafter"/>
</dbReference>
<reference evidence="3" key="1">
    <citation type="journal article" date="2014" name="Front. Microbiol.">
        <title>High frequency of phylogenetically diverse reductive dehalogenase-homologous genes in deep subseafloor sedimentary metagenomes.</title>
        <authorList>
            <person name="Kawai M."/>
            <person name="Futagami T."/>
            <person name="Toyoda A."/>
            <person name="Takaki Y."/>
            <person name="Nishi S."/>
            <person name="Hori S."/>
            <person name="Arai W."/>
            <person name="Tsubouchi T."/>
            <person name="Morono Y."/>
            <person name="Uchiyama I."/>
            <person name="Ito T."/>
            <person name="Fujiyama A."/>
            <person name="Inagaki F."/>
            <person name="Takami H."/>
        </authorList>
    </citation>
    <scope>NUCLEOTIDE SEQUENCE</scope>
    <source>
        <strain evidence="3">Expedition CK06-06</strain>
    </source>
</reference>
<accession>X0TIL6</accession>
<dbReference type="InterPro" id="IPR017926">
    <property type="entry name" value="GATASE"/>
</dbReference>
<dbReference type="GO" id="GO:0005829">
    <property type="term" value="C:cytosol"/>
    <property type="evidence" value="ECO:0007669"/>
    <property type="project" value="TreeGrafter"/>
</dbReference>
<proteinExistence type="predicted"/>
<dbReference type="AlphaFoldDB" id="X0TIL6"/>
<dbReference type="Pfam" id="PF00117">
    <property type="entry name" value="GATase"/>
    <property type="match status" value="1"/>
</dbReference>
<gene>
    <name evidence="3" type="ORF">S01H1_31783</name>
</gene>
<keyword evidence="1" id="KW-0315">Glutamine amidotransferase</keyword>
<dbReference type="PRINTS" id="PR00096">
    <property type="entry name" value="GATASE"/>
</dbReference>
<protein>
    <recommendedName>
        <fullName evidence="2">Glutamine amidotransferase domain-containing protein</fullName>
    </recommendedName>
</protein>
<dbReference type="SUPFAM" id="SSF52317">
    <property type="entry name" value="Class I glutamine amidotransferase-like"/>
    <property type="match status" value="1"/>
</dbReference>
<dbReference type="NCBIfam" id="TIGR00566">
    <property type="entry name" value="trpG_papA"/>
    <property type="match status" value="1"/>
</dbReference>
<dbReference type="GO" id="GO:0004049">
    <property type="term" value="F:anthranilate synthase activity"/>
    <property type="evidence" value="ECO:0007669"/>
    <property type="project" value="TreeGrafter"/>
</dbReference>
<sequence length="189" mass="21564">MNILLLDNRDSFTYNIVNLIRKFNNHNLEVISVDDINFQKIAVFDKIIFSPGPETPEPEGVMKNILDKYARSKSIFGICLGYQAIAQYYGAKLYNIETVCHGIQKYIYVKNPTDRIFSGIPPVFKAGLYHSWAVSSKSFPPELRISARSSDNIIMAFSHVSLDICGVQFHPESYMTPSGKQILYNWLKE</sequence>
<dbReference type="InterPro" id="IPR050472">
    <property type="entry name" value="Anth_synth/Amidotransfase"/>
</dbReference>
<dbReference type="GO" id="GO:0046654">
    <property type="term" value="P:tetrahydrofolate biosynthetic process"/>
    <property type="evidence" value="ECO:0007669"/>
    <property type="project" value="TreeGrafter"/>
</dbReference>
<dbReference type="PRINTS" id="PR00097">
    <property type="entry name" value="ANTSNTHASEII"/>
</dbReference>
<evidence type="ECO:0000259" key="2">
    <source>
        <dbReference type="Pfam" id="PF00117"/>
    </source>
</evidence>
<dbReference type="PROSITE" id="PS51273">
    <property type="entry name" value="GATASE_TYPE_1"/>
    <property type="match status" value="1"/>
</dbReference>
<dbReference type="Gene3D" id="3.40.50.880">
    <property type="match status" value="1"/>
</dbReference>
<dbReference type="InterPro" id="IPR006221">
    <property type="entry name" value="TrpG/PapA_dom"/>
</dbReference>
<dbReference type="InterPro" id="IPR029062">
    <property type="entry name" value="Class_I_gatase-like"/>
</dbReference>
<evidence type="ECO:0000313" key="3">
    <source>
        <dbReference type="EMBL" id="GAF93069.1"/>
    </source>
</evidence>
<dbReference type="EMBL" id="BARS01019634">
    <property type="protein sequence ID" value="GAF93069.1"/>
    <property type="molecule type" value="Genomic_DNA"/>
</dbReference>
<feature type="domain" description="Glutamine amidotransferase" evidence="2">
    <location>
        <begin position="4"/>
        <end position="187"/>
    </location>
</feature>
<dbReference type="CDD" id="cd01743">
    <property type="entry name" value="GATase1_Anthranilate_Synthase"/>
    <property type="match status" value="1"/>
</dbReference>
<evidence type="ECO:0000256" key="1">
    <source>
        <dbReference type="ARBA" id="ARBA00022962"/>
    </source>
</evidence>
<dbReference type="PANTHER" id="PTHR43418">
    <property type="entry name" value="MULTIFUNCTIONAL TRYPTOPHAN BIOSYNTHESIS PROTEIN-RELATED"/>
    <property type="match status" value="1"/>
</dbReference>